<sequence length="147" mass="16700">MGVFDFLREIEVESGQLLEPIPEFDFEEKVSESLEQIDVVQSTESTNNLPLETQEGKDIFLTSNSTKMIESDSIVLRSFCVHESATEKKQVDGGCDSQSMEKGCLPDIHKNEDKDFMVLRFPDFILEDKNELDGESNVVICTYMMIC</sequence>
<name>A0A6A6LQQ9_HEVBR</name>
<gene>
    <name evidence="1" type="ORF">GH714_008954</name>
</gene>
<proteinExistence type="predicted"/>
<dbReference type="EMBL" id="JAAGAX010000009">
    <property type="protein sequence ID" value="KAF2302847.1"/>
    <property type="molecule type" value="Genomic_DNA"/>
</dbReference>
<dbReference type="Proteomes" id="UP000467840">
    <property type="component" value="Chromosome 16"/>
</dbReference>
<accession>A0A6A6LQQ9</accession>
<comment type="caution">
    <text evidence="1">The sequence shown here is derived from an EMBL/GenBank/DDBJ whole genome shotgun (WGS) entry which is preliminary data.</text>
</comment>
<reference evidence="1 2" key="1">
    <citation type="journal article" date="2020" name="Mol. Plant">
        <title>The Chromosome-Based Rubber Tree Genome Provides New Insights into Spurge Genome Evolution and Rubber Biosynthesis.</title>
        <authorList>
            <person name="Liu J."/>
            <person name="Shi C."/>
            <person name="Shi C.C."/>
            <person name="Li W."/>
            <person name="Zhang Q.J."/>
            <person name="Zhang Y."/>
            <person name="Li K."/>
            <person name="Lu H.F."/>
            <person name="Shi C."/>
            <person name="Zhu S.T."/>
            <person name="Xiao Z.Y."/>
            <person name="Nan H."/>
            <person name="Yue Y."/>
            <person name="Zhu X.G."/>
            <person name="Wu Y."/>
            <person name="Hong X.N."/>
            <person name="Fan G.Y."/>
            <person name="Tong Y."/>
            <person name="Zhang D."/>
            <person name="Mao C.L."/>
            <person name="Liu Y.L."/>
            <person name="Hao S.J."/>
            <person name="Liu W.Q."/>
            <person name="Lv M.Q."/>
            <person name="Zhang H.B."/>
            <person name="Liu Y."/>
            <person name="Hu-Tang G.R."/>
            <person name="Wang J.P."/>
            <person name="Wang J.H."/>
            <person name="Sun Y.H."/>
            <person name="Ni S.B."/>
            <person name="Chen W.B."/>
            <person name="Zhang X.C."/>
            <person name="Jiao Y.N."/>
            <person name="Eichler E.E."/>
            <person name="Li G.H."/>
            <person name="Liu X."/>
            <person name="Gao L.Z."/>
        </authorList>
    </citation>
    <scope>NUCLEOTIDE SEQUENCE [LARGE SCALE GENOMIC DNA]</scope>
    <source>
        <strain evidence="2">cv. GT1</strain>
        <tissue evidence="1">Leaf</tissue>
    </source>
</reference>
<evidence type="ECO:0000313" key="2">
    <source>
        <dbReference type="Proteomes" id="UP000467840"/>
    </source>
</evidence>
<evidence type="ECO:0000313" key="1">
    <source>
        <dbReference type="EMBL" id="KAF2302847.1"/>
    </source>
</evidence>
<organism evidence="1 2">
    <name type="scientific">Hevea brasiliensis</name>
    <name type="common">Para rubber tree</name>
    <name type="synonym">Siphonia brasiliensis</name>
    <dbReference type="NCBI Taxonomy" id="3981"/>
    <lineage>
        <taxon>Eukaryota</taxon>
        <taxon>Viridiplantae</taxon>
        <taxon>Streptophyta</taxon>
        <taxon>Embryophyta</taxon>
        <taxon>Tracheophyta</taxon>
        <taxon>Spermatophyta</taxon>
        <taxon>Magnoliopsida</taxon>
        <taxon>eudicotyledons</taxon>
        <taxon>Gunneridae</taxon>
        <taxon>Pentapetalae</taxon>
        <taxon>rosids</taxon>
        <taxon>fabids</taxon>
        <taxon>Malpighiales</taxon>
        <taxon>Euphorbiaceae</taxon>
        <taxon>Crotonoideae</taxon>
        <taxon>Micrandreae</taxon>
        <taxon>Hevea</taxon>
    </lineage>
</organism>
<keyword evidence="2" id="KW-1185">Reference proteome</keyword>
<protein>
    <submittedName>
        <fullName evidence="1">Uncharacterized protein</fullName>
    </submittedName>
</protein>
<dbReference type="AlphaFoldDB" id="A0A6A6LQQ9"/>